<evidence type="ECO:0000313" key="10">
    <source>
        <dbReference type="EMBL" id="RBP88247.1"/>
    </source>
</evidence>
<dbReference type="InterPro" id="IPR008844">
    <property type="entry name" value="Spore_GerAC-like"/>
</dbReference>
<evidence type="ECO:0000256" key="5">
    <source>
        <dbReference type="ARBA" id="ARBA00023136"/>
    </source>
</evidence>
<dbReference type="GO" id="GO:0009847">
    <property type="term" value="P:spore germination"/>
    <property type="evidence" value="ECO:0007669"/>
    <property type="project" value="InterPro"/>
</dbReference>
<dbReference type="InterPro" id="IPR057336">
    <property type="entry name" value="GerAC_N"/>
</dbReference>
<dbReference type="Pfam" id="PF25198">
    <property type="entry name" value="Spore_GerAC_N"/>
    <property type="match status" value="1"/>
</dbReference>
<feature type="domain" description="Spore germination GerAC-like C-terminal" evidence="8">
    <location>
        <begin position="176"/>
        <end position="341"/>
    </location>
</feature>
<dbReference type="Pfam" id="PF05504">
    <property type="entry name" value="Spore_GerAC"/>
    <property type="match status" value="1"/>
</dbReference>
<evidence type="ECO:0000256" key="2">
    <source>
        <dbReference type="ARBA" id="ARBA00007886"/>
    </source>
</evidence>
<feature type="domain" description="Spore germination protein N-terminal" evidence="9">
    <location>
        <begin position="4"/>
        <end position="166"/>
    </location>
</feature>
<organism evidence="10 11">
    <name type="scientific">Cytobacillus firmus</name>
    <name type="common">Bacillus firmus</name>
    <dbReference type="NCBI Taxonomy" id="1399"/>
    <lineage>
        <taxon>Bacteria</taxon>
        <taxon>Bacillati</taxon>
        <taxon>Bacillota</taxon>
        <taxon>Bacilli</taxon>
        <taxon>Bacillales</taxon>
        <taxon>Bacillaceae</taxon>
        <taxon>Cytobacillus</taxon>
    </lineage>
</organism>
<dbReference type="PANTHER" id="PTHR35789:SF1">
    <property type="entry name" value="SPORE GERMINATION PROTEIN B3"/>
    <property type="match status" value="1"/>
</dbReference>
<name>A0A366JMA5_CYTFI</name>
<evidence type="ECO:0000256" key="4">
    <source>
        <dbReference type="ARBA" id="ARBA00022729"/>
    </source>
</evidence>
<gene>
    <name evidence="10" type="ORF">DFO70_11516</name>
</gene>
<keyword evidence="6" id="KW-0564">Palmitate</keyword>
<comment type="similarity">
    <text evidence="2">Belongs to the GerABKC lipoprotein family.</text>
</comment>
<keyword evidence="11" id="KW-1185">Reference proteome</keyword>
<reference evidence="10 11" key="1">
    <citation type="submission" date="2018-06" db="EMBL/GenBank/DDBJ databases">
        <title>Freshwater and sediment microbial communities from various areas in North America, analyzing microbe dynamics in response to fracking.</title>
        <authorList>
            <person name="Lamendella R."/>
        </authorList>
    </citation>
    <scope>NUCLEOTIDE SEQUENCE [LARGE SCALE GENOMIC DNA]</scope>
    <source>
        <strain evidence="10 11">14_TX</strain>
    </source>
</reference>
<keyword evidence="5" id="KW-0472">Membrane</keyword>
<dbReference type="InterPro" id="IPR038501">
    <property type="entry name" value="Spore_GerAC_C_sf"/>
</dbReference>
<dbReference type="AlphaFoldDB" id="A0A366JMA5"/>
<evidence type="ECO:0000256" key="1">
    <source>
        <dbReference type="ARBA" id="ARBA00004635"/>
    </source>
</evidence>
<accession>A0A366JMA5</accession>
<comment type="subcellular location">
    <subcellularLocation>
        <location evidence="1">Membrane</location>
        <topology evidence="1">Lipid-anchor</topology>
    </subcellularLocation>
</comment>
<dbReference type="PANTHER" id="PTHR35789">
    <property type="entry name" value="SPORE GERMINATION PROTEIN B3"/>
    <property type="match status" value="1"/>
</dbReference>
<keyword evidence="4" id="KW-0732">Signal</keyword>
<protein>
    <submittedName>
        <fullName evidence="10">Ger(X)C family germination protein</fullName>
    </submittedName>
</protein>
<dbReference type="Proteomes" id="UP000252731">
    <property type="component" value="Unassembled WGS sequence"/>
</dbReference>
<dbReference type="GO" id="GO:0016020">
    <property type="term" value="C:membrane"/>
    <property type="evidence" value="ECO:0007669"/>
    <property type="project" value="UniProtKB-SubCell"/>
</dbReference>
<evidence type="ECO:0000259" key="8">
    <source>
        <dbReference type="Pfam" id="PF05504"/>
    </source>
</evidence>
<keyword evidence="7" id="KW-0449">Lipoprotein</keyword>
<evidence type="ECO:0000259" key="9">
    <source>
        <dbReference type="Pfam" id="PF25198"/>
    </source>
</evidence>
<dbReference type="InterPro" id="IPR046953">
    <property type="entry name" value="Spore_GerAC-like_C"/>
</dbReference>
<dbReference type="EMBL" id="QNSF01000015">
    <property type="protein sequence ID" value="RBP88247.1"/>
    <property type="molecule type" value="Genomic_DNA"/>
</dbReference>
<evidence type="ECO:0000256" key="7">
    <source>
        <dbReference type="ARBA" id="ARBA00023288"/>
    </source>
</evidence>
<evidence type="ECO:0000313" key="11">
    <source>
        <dbReference type="Proteomes" id="UP000252731"/>
    </source>
</evidence>
<proteinExistence type="inferred from homology"/>
<comment type="caution">
    <text evidence="10">The sequence shown here is derived from an EMBL/GenBank/DDBJ whole genome shotgun (WGS) entry which is preliminary data.</text>
</comment>
<keyword evidence="3" id="KW-0309">Germination</keyword>
<evidence type="ECO:0000256" key="6">
    <source>
        <dbReference type="ARBA" id="ARBA00023139"/>
    </source>
</evidence>
<sequence>MKNYTNGITFDTSEDEPDMLQTSVRALNIQGSGGGKFTIKDEMAKSKGKNVIEIDINYTNKIPGELDLSKAYVIVIGEELAKSKGILPLLEPIGRSRYGDITSKVMIAEGRGTDILSIQMENSPLAFRLLKMFGNAEERTHIPKENTFSIWNKITDHEDSIIPLVRKSGPNQIEISGTALFNGDKYTGYSLSPEQSTLLLIMDNRFNKLNFFNIDHDNKEMNPFAIIINRIKHQTNLKLDEDNKDGEIVFEVDIKLDAEINYYEGIISNNDIKKFNRLASDYLTDQANKVTNILIDAESDVLGIQKEISVQYPQYLNNKEWKNVYSKIQIKPNFSVEITGTQNIK</sequence>
<dbReference type="Gene3D" id="3.30.300.210">
    <property type="entry name" value="Nutrient germinant receptor protein C, domain 3"/>
    <property type="match status" value="1"/>
</dbReference>
<evidence type="ECO:0000256" key="3">
    <source>
        <dbReference type="ARBA" id="ARBA00022544"/>
    </source>
</evidence>